<organism evidence="2">
    <name type="scientific">Magnetococcus massalia (strain MO-1)</name>
    <dbReference type="NCBI Taxonomy" id="451514"/>
    <lineage>
        <taxon>Bacteria</taxon>
        <taxon>Pseudomonadati</taxon>
        <taxon>Pseudomonadota</taxon>
        <taxon>Magnetococcia</taxon>
        <taxon>Magnetococcales</taxon>
        <taxon>Magnetococcaceae</taxon>
        <taxon>Magnetococcus</taxon>
    </lineage>
</organism>
<evidence type="ECO:0000313" key="2">
    <source>
        <dbReference type="EMBL" id="CRH05593.1"/>
    </source>
</evidence>
<feature type="compositionally biased region" description="Basic residues" evidence="1">
    <location>
        <begin position="55"/>
        <end position="70"/>
    </location>
</feature>
<reference evidence="2" key="1">
    <citation type="submission" date="2015-04" db="EMBL/GenBank/DDBJ databases">
        <authorList>
            <person name="Syromyatnikov M.Y."/>
            <person name="Popov V.N."/>
        </authorList>
    </citation>
    <scope>NUCLEOTIDE SEQUENCE</scope>
    <source>
        <strain evidence="2">MO-1</strain>
    </source>
</reference>
<dbReference type="AlphaFoldDB" id="A0A1S7LGP8"/>
<dbReference type="EMBL" id="LO017727">
    <property type="protein sequence ID" value="CRH05593.1"/>
    <property type="molecule type" value="Genomic_DNA"/>
</dbReference>
<protein>
    <submittedName>
        <fullName evidence="2">Uncharacterized protein</fullName>
    </submittedName>
</protein>
<feature type="region of interest" description="Disordered" evidence="1">
    <location>
        <begin position="47"/>
        <end position="70"/>
    </location>
</feature>
<gene>
    <name evidence="2" type="ORF">MAGMO_1403</name>
</gene>
<evidence type="ECO:0000256" key="1">
    <source>
        <dbReference type="SAM" id="MobiDB-lite"/>
    </source>
</evidence>
<accession>A0A1S7LGP8</accession>
<sequence>MGSAHTRQGSRPLNPYESAKKTRIRYVYHLIQPNSFLTPQPCLNAERFEAEDKRPPRRRGGYKKAVMKKG</sequence>
<name>A0A1S7LGP8_MAGMO</name>
<proteinExistence type="predicted"/>